<name>A0AAV2E0B8_9ROSI</name>
<feature type="region of interest" description="Disordered" evidence="1">
    <location>
        <begin position="1"/>
        <end position="42"/>
    </location>
</feature>
<gene>
    <name evidence="2" type="ORF">LTRI10_LOCUS20547</name>
</gene>
<evidence type="ECO:0000313" key="2">
    <source>
        <dbReference type="EMBL" id="CAL1379000.1"/>
    </source>
</evidence>
<proteinExistence type="predicted"/>
<sequence>MMGVRFAAGRNVTASPSIASNPPKAKRPLLNPAKLESESPTLNDITKEEAILVESSPMKNCVQDALKSSTRDARHELVREDEEDINLERPARVVSTLEWGNFPIDEEVGELRAGGGEDQKIGLE</sequence>
<accession>A0AAV2E0B8</accession>
<keyword evidence="3" id="KW-1185">Reference proteome</keyword>
<dbReference type="Proteomes" id="UP001497516">
    <property type="component" value="Chromosome 3"/>
</dbReference>
<evidence type="ECO:0000313" key="3">
    <source>
        <dbReference type="Proteomes" id="UP001497516"/>
    </source>
</evidence>
<dbReference type="EMBL" id="OZ034816">
    <property type="protein sequence ID" value="CAL1379000.1"/>
    <property type="molecule type" value="Genomic_DNA"/>
</dbReference>
<organism evidence="2 3">
    <name type="scientific">Linum trigynum</name>
    <dbReference type="NCBI Taxonomy" id="586398"/>
    <lineage>
        <taxon>Eukaryota</taxon>
        <taxon>Viridiplantae</taxon>
        <taxon>Streptophyta</taxon>
        <taxon>Embryophyta</taxon>
        <taxon>Tracheophyta</taxon>
        <taxon>Spermatophyta</taxon>
        <taxon>Magnoliopsida</taxon>
        <taxon>eudicotyledons</taxon>
        <taxon>Gunneridae</taxon>
        <taxon>Pentapetalae</taxon>
        <taxon>rosids</taxon>
        <taxon>fabids</taxon>
        <taxon>Malpighiales</taxon>
        <taxon>Linaceae</taxon>
        <taxon>Linum</taxon>
    </lineage>
</organism>
<protein>
    <submittedName>
        <fullName evidence="2">Uncharacterized protein</fullName>
    </submittedName>
</protein>
<evidence type="ECO:0000256" key="1">
    <source>
        <dbReference type="SAM" id="MobiDB-lite"/>
    </source>
</evidence>
<dbReference type="AlphaFoldDB" id="A0AAV2E0B8"/>
<reference evidence="2 3" key="1">
    <citation type="submission" date="2024-04" db="EMBL/GenBank/DDBJ databases">
        <authorList>
            <person name="Fracassetti M."/>
        </authorList>
    </citation>
    <scope>NUCLEOTIDE SEQUENCE [LARGE SCALE GENOMIC DNA]</scope>
</reference>